<name>A0A9E7SSJ6_9CAUD</name>
<keyword evidence="2" id="KW-1185">Reference proteome</keyword>
<sequence>MSLLTLDDTDDGGWAFKVHRALVTALNGGTYPAAGGPVDQKADELIALAIERGVDFTGDVDHAVAVIVAQGLP</sequence>
<accession>A0A9E7SSJ6</accession>
<reference evidence="1" key="1">
    <citation type="submission" date="2022-04" db="EMBL/GenBank/DDBJ databases">
        <authorList>
            <person name="Friedrich I."/>
            <person name="Schneider D."/>
            <person name="Poehlein A."/>
            <person name="Hertel R."/>
            <person name="Daniel R."/>
        </authorList>
    </citation>
    <scope>NUCLEOTIDE SEQUENCE</scope>
</reference>
<organism evidence="1 2">
    <name type="scientific">Brevundimonas phage vB_BpoS-Marchewka</name>
    <dbReference type="NCBI Taxonomy" id="2948604"/>
    <lineage>
        <taxon>Viruses</taxon>
        <taxon>Duplodnaviria</taxon>
        <taxon>Heunggongvirae</taxon>
        <taxon>Uroviricota</taxon>
        <taxon>Caudoviricetes</taxon>
        <taxon>Jeanschmidtviridae</taxon>
        <taxon>Marchewkavirus</taxon>
        <taxon>Marchewkavirus marchewka</taxon>
    </lineage>
</organism>
<evidence type="ECO:0000313" key="1">
    <source>
        <dbReference type="EMBL" id="UTC28866.1"/>
    </source>
</evidence>
<dbReference type="EMBL" id="ON529851">
    <property type="protein sequence ID" value="UTC28866.1"/>
    <property type="molecule type" value="Genomic_DNA"/>
</dbReference>
<dbReference type="Proteomes" id="UP001056634">
    <property type="component" value="Segment"/>
</dbReference>
<protein>
    <submittedName>
        <fullName evidence="1">Uncharacterized protein</fullName>
    </submittedName>
</protein>
<proteinExistence type="predicted"/>
<evidence type="ECO:0000313" key="2">
    <source>
        <dbReference type="Proteomes" id="UP001056634"/>
    </source>
</evidence>
<gene>
    <name evidence="1" type="ORF">MARCHEWKA_03540</name>
</gene>